<reference evidence="4 5" key="1">
    <citation type="submission" date="2018-05" db="EMBL/GenBank/DDBJ databases">
        <title>Complete Genome Sequence of the Nonylphenol-Degrading Bacterium Sphingobium amiense DSM 16289T.</title>
        <authorList>
            <person name="Ootsuka M."/>
            <person name="Nishizawa T."/>
            <person name="Ohta H."/>
        </authorList>
    </citation>
    <scope>NUCLEOTIDE SEQUENCE [LARGE SCALE GENOMIC DNA]</scope>
    <source>
        <strain evidence="4 5">DSM 16289</strain>
    </source>
</reference>
<evidence type="ECO:0000259" key="3">
    <source>
        <dbReference type="PROSITE" id="PS50977"/>
    </source>
</evidence>
<organism evidence="4 5">
    <name type="scientific">Sphingobium amiense</name>
    <dbReference type="NCBI Taxonomy" id="135719"/>
    <lineage>
        <taxon>Bacteria</taxon>
        <taxon>Pseudomonadati</taxon>
        <taxon>Pseudomonadota</taxon>
        <taxon>Alphaproteobacteria</taxon>
        <taxon>Sphingomonadales</taxon>
        <taxon>Sphingomonadaceae</taxon>
        <taxon>Sphingobium</taxon>
    </lineage>
</organism>
<feature type="DNA-binding region" description="H-T-H motif" evidence="2">
    <location>
        <begin position="48"/>
        <end position="67"/>
    </location>
</feature>
<dbReference type="EMBL" id="AP018664">
    <property type="protein sequence ID" value="BBD99682.1"/>
    <property type="molecule type" value="Genomic_DNA"/>
</dbReference>
<dbReference type="Pfam" id="PF00440">
    <property type="entry name" value="TetR_N"/>
    <property type="match status" value="1"/>
</dbReference>
<proteinExistence type="predicted"/>
<gene>
    <name evidence="4" type="ORF">SAMIE_1031830</name>
</gene>
<evidence type="ECO:0000256" key="1">
    <source>
        <dbReference type="ARBA" id="ARBA00023125"/>
    </source>
</evidence>
<dbReference type="RefSeq" id="WP_066701052.1">
    <property type="nucleotide sequence ID" value="NZ_AP018664.1"/>
</dbReference>
<dbReference type="PROSITE" id="PS50977">
    <property type="entry name" value="HTH_TETR_2"/>
    <property type="match status" value="1"/>
</dbReference>
<dbReference type="GO" id="GO:0003677">
    <property type="term" value="F:DNA binding"/>
    <property type="evidence" value="ECO:0007669"/>
    <property type="project" value="UniProtKB-UniRule"/>
</dbReference>
<evidence type="ECO:0000313" key="4">
    <source>
        <dbReference type="EMBL" id="BBD99682.1"/>
    </source>
</evidence>
<protein>
    <submittedName>
        <fullName evidence="4">TetR/AcrR family transcriptional regulator</fullName>
    </submittedName>
</protein>
<keyword evidence="1 2" id="KW-0238">DNA-binding</keyword>
<dbReference type="InterPro" id="IPR001647">
    <property type="entry name" value="HTH_TetR"/>
</dbReference>
<dbReference type="InterPro" id="IPR009057">
    <property type="entry name" value="Homeodomain-like_sf"/>
</dbReference>
<accession>A0A494WFH8</accession>
<dbReference type="Gene3D" id="1.10.357.10">
    <property type="entry name" value="Tetracycline Repressor, domain 2"/>
    <property type="match status" value="1"/>
</dbReference>
<evidence type="ECO:0000256" key="2">
    <source>
        <dbReference type="PROSITE-ProRule" id="PRU00335"/>
    </source>
</evidence>
<feature type="domain" description="HTH tetR-type" evidence="3">
    <location>
        <begin position="25"/>
        <end position="85"/>
    </location>
</feature>
<name>A0A494WFH8_9SPHN</name>
<keyword evidence="5" id="KW-1185">Reference proteome</keyword>
<evidence type="ECO:0000313" key="5">
    <source>
        <dbReference type="Proteomes" id="UP000279959"/>
    </source>
</evidence>
<sequence>MGGTKLKANTEGEDFRVRSAARKRERMRAKLLEATMAVCAERGPQAAIIEDVLNTAGVSRGTFYAHFDSLQKAIATLGHELADEAVHIFRTMYEHITDPVLHTAVGPQLVLTRAMMEPSWGKIIAQSEDFSKRSDFVAAIRGHLVEGRKRGDFRLVDVDAAVDLHIGALVRGAEQLQAKKRGRATYIREVSRMLLLAAGTSEQRALEAARWAEQDLKQRAPGTLSWWRSEQKRVASVAGEPSQ</sequence>
<dbReference type="Proteomes" id="UP000279959">
    <property type="component" value="Chromosome"/>
</dbReference>
<dbReference type="AlphaFoldDB" id="A0A494WFH8"/>
<dbReference type="SUPFAM" id="SSF46689">
    <property type="entry name" value="Homeodomain-like"/>
    <property type="match status" value="1"/>
</dbReference>
<dbReference type="KEGG" id="sami:SAMIE_1031830"/>